<feature type="non-terminal residue" evidence="1">
    <location>
        <position position="1"/>
    </location>
</feature>
<comment type="caution">
    <text evidence="1">The sequence shown here is derived from an EMBL/GenBank/DDBJ whole genome shotgun (WGS) entry which is preliminary data.</text>
</comment>
<gene>
    <name evidence="1" type="ORF">B0J11DRAFT_439430</name>
</gene>
<dbReference type="AlphaFoldDB" id="A0A9P9DI23"/>
<dbReference type="Proteomes" id="UP000700596">
    <property type="component" value="Unassembled WGS sequence"/>
</dbReference>
<keyword evidence="2" id="KW-1185">Reference proteome</keyword>
<name>A0A9P9DI23_9PLEO</name>
<evidence type="ECO:0000313" key="2">
    <source>
        <dbReference type="Proteomes" id="UP000700596"/>
    </source>
</evidence>
<organism evidence="1 2">
    <name type="scientific">Dendryphion nanum</name>
    <dbReference type="NCBI Taxonomy" id="256645"/>
    <lineage>
        <taxon>Eukaryota</taxon>
        <taxon>Fungi</taxon>
        <taxon>Dikarya</taxon>
        <taxon>Ascomycota</taxon>
        <taxon>Pezizomycotina</taxon>
        <taxon>Dothideomycetes</taxon>
        <taxon>Pleosporomycetidae</taxon>
        <taxon>Pleosporales</taxon>
        <taxon>Torulaceae</taxon>
        <taxon>Dendryphion</taxon>
    </lineage>
</organism>
<protein>
    <submittedName>
        <fullName evidence="1">Uncharacterized protein</fullName>
    </submittedName>
</protein>
<reference evidence="1" key="1">
    <citation type="journal article" date="2021" name="Nat. Commun.">
        <title>Genetic determinants of endophytism in the Arabidopsis root mycobiome.</title>
        <authorList>
            <person name="Mesny F."/>
            <person name="Miyauchi S."/>
            <person name="Thiergart T."/>
            <person name="Pickel B."/>
            <person name="Atanasova L."/>
            <person name="Karlsson M."/>
            <person name="Huettel B."/>
            <person name="Barry K.W."/>
            <person name="Haridas S."/>
            <person name="Chen C."/>
            <person name="Bauer D."/>
            <person name="Andreopoulos W."/>
            <person name="Pangilinan J."/>
            <person name="LaButti K."/>
            <person name="Riley R."/>
            <person name="Lipzen A."/>
            <person name="Clum A."/>
            <person name="Drula E."/>
            <person name="Henrissat B."/>
            <person name="Kohler A."/>
            <person name="Grigoriev I.V."/>
            <person name="Martin F.M."/>
            <person name="Hacquard S."/>
        </authorList>
    </citation>
    <scope>NUCLEOTIDE SEQUENCE</scope>
    <source>
        <strain evidence="1">MPI-CAGE-CH-0243</strain>
    </source>
</reference>
<accession>A0A9P9DI23</accession>
<evidence type="ECO:0000313" key="1">
    <source>
        <dbReference type="EMBL" id="KAH7119543.1"/>
    </source>
</evidence>
<proteinExistence type="predicted"/>
<sequence length="63" mass="7015">RGCKWYGKYGCTRNWCWMSCSYAGDWCWTAVNNGNGHWAACSTAEQCNFERITTIKCGGGCGC</sequence>
<dbReference type="OrthoDB" id="3660930at2759"/>
<dbReference type="EMBL" id="JAGMWT010000011">
    <property type="protein sequence ID" value="KAH7119543.1"/>
    <property type="molecule type" value="Genomic_DNA"/>
</dbReference>